<protein>
    <recommendedName>
        <fullName evidence="6">Myb-like domain-containing protein</fullName>
    </recommendedName>
</protein>
<dbReference type="Pfam" id="PF00249">
    <property type="entry name" value="Myb_DNA-binding"/>
    <property type="match status" value="1"/>
</dbReference>
<dbReference type="PROSITE" id="PS50090">
    <property type="entry name" value="MYB_LIKE"/>
    <property type="match status" value="1"/>
</dbReference>
<dbReference type="PANTHER" id="PTHR43952">
    <property type="entry name" value="MYB FAMILY TRANSCRIPTION FACTOR-RELATED"/>
    <property type="match status" value="1"/>
</dbReference>
<dbReference type="GO" id="GO:0003700">
    <property type="term" value="F:DNA-binding transcription factor activity"/>
    <property type="evidence" value="ECO:0007669"/>
    <property type="project" value="InterPro"/>
</dbReference>
<dbReference type="PANTHER" id="PTHR43952:SF104">
    <property type="entry name" value="MYB-LIKE DOMAIN-CONTAINING PROTEIN"/>
    <property type="match status" value="1"/>
</dbReference>
<dbReference type="GO" id="GO:0000976">
    <property type="term" value="F:transcription cis-regulatory region binding"/>
    <property type="evidence" value="ECO:0007669"/>
    <property type="project" value="UniProtKB-ARBA"/>
</dbReference>
<dbReference type="CDD" id="cd00167">
    <property type="entry name" value="SANT"/>
    <property type="match status" value="1"/>
</dbReference>
<keyword evidence="2" id="KW-0217">Developmental protein</keyword>
<dbReference type="SUPFAM" id="SSF46689">
    <property type="entry name" value="Homeodomain-like"/>
    <property type="match status" value="1"/>
</dbReference>
<evidence type="ECO:0000313" key="7">
    <source>
        <dbReference type="EMBL" id="KAG5573529.1"/>
    </source>
</evidence>
<organism evidence="7 8">
    <name type="scientific">Solanum commersonii</name>
    <name type="common">Commerson's wild potato</name>
    <name type="synonym">Commerson's nightshade</name>
    <dbReference type="NCBI Taxonomy" id="4109"/>
    <lineage>
        <taxon>Eukaryota</taxon>
        <taxon>Viridiplantae</taxon>
        <taxon>Streptophyta</taxon>
        <taxon>Embryophyta</taxon>
        <taxon>Tracheophyta</taxon>
        <taxon>Spermatophyta</taxon>
        <taxon>Magnoliopsida</taxon>
        <taxon>eudicotyledons</taxon>
        <taxon>Gunneridae</taxon>
        <taxon>Pentapetalae</taxon>
        <taxon>asterids</taxon>
        <taxon>lamiids</taxon>
        <taxon>Solanales</taxon>
        <taxon>Solanaceae</taxon>
        <taxon>Solanoideae</taxon>
        <taxon>Solaneae</taxon>
        <taxon>Solanum</taxon>
    </lineage>
</organism>
<reference evidence="7 8" key="1">
    <citation type="submission" date="2020-09" db="EMBL/GenBank/DDBJ databases">
        <title>De no assembly of potato wild relative species, Solanum commersonii.</title>
        <authorList>
            <person name="Cho K."/>
        </authorList>
    </citation>
    <scope>NUCLEOTIDE SEQUENCE [LARGE SCALE GENOMIC DNA]</scope>
    <source>
        <strain evidence="7">LZ3.2</strain>
        <tissue evidence="7">Leaf</tissue>
    </source>
</reference>
<dbReference type="GO" id="GO:0048262">
    <property type="term" value="P:determination of dorsal/ventral asymmetry"/>
    <property type="evidence" value="ECO:0007669"/>
    <property type="project" value="UniProtKB-ARBA"/>
</dbReference>
<feature type="non-terminal residue" evidence="7">
    <location>
        <position position="100"/>
    </location>
</feature>
<dbReference type="GO" id="GO:0005634">
    <property type="term" value="C:nucleus"/>
    <property type="evidence" value="ECO:0007669"/>
    <property type="project" value="UniProtKB-SubCell"/>
</dbReference>
<keyword evidence="5" id="KW-0539">Nucleus</keyword>
<dbReference type="FunFam" id="1.10.10.60:FF:000154">
    <property type="entry name" value="Transcription factor SRM1"/>
    <property type="match status" value="1"/>
</dbReference>
<keyword evidence="8" id="KW-1185">Reference proteome</keyword>
<keyword evidence="3" id="KW-0805">Transcription regulation</keyword>
<dbReference type="EMBL" id="JACXVP010000012">
    <property type="protein sequence ID" value="KAG5573529.1"/>
    <property type="molecule type" value="Genomic_DNA"/>
</dbReference>
<evidence type="ECO:0000256" key="3">
    <source>
        <dbReference type="ARBA" id="ARBA00023015"/>
    </source>
</evidence>
<dbReference type="Proteomes" id="UP000824120">
    <property type="component" value="Chromosome 12"/>
</dbReference>
<dbReference type="Gene3D" id="1.10.10.60">
    <property type="entry name" value="Homeodomain-like"/>
    <property type="match status" value="1"/>
</dbReference>
<dbReference type="InterPro" id="IPR001005">
    <property type="entry name" value="SANT/Myb"/>
</dbReference>
<evidence type="ECO:0000256" key="5">
    <source>
        <dbReference type="ARBA" id="ARBA00023242"/>
    </source>
</evidence>
<dbReference type="OrthoDB" id="118550at2759"/>
<gene>
    <name evidence="7" type="ORF">H5410_063295</name>
</gene>
<dbReference type="AlphaFoldDB" id="A0A9J5WCV6"/>
<evidence type="ECO:0000256" key="1">
    <source>
        <dbReference type="ARBA" id="ARBA00004123"/>
    </source>
</evidence>
<keyword evidence="4" id="KW-0804">Transcription</keyword>
<dbReference type="GO" id="GO:0009908">
    <property type="term" value="P:flower development"/>
    <property type="evidence" value="ECO:0007669"/>
    <property type="project" value="UniProtKB-ARBA"/>
</dbReference>
<evidence type="ECO:0000313" key="8">
    <source>
        <dbReference type="Proteomes" id="UP000824120"/>
    </source>
</evidence>
<comment type="subcellular location">
    <subcellularLocation>
        <location evidence="1">Nucleus</location>
    </subcellularLocation>
</comment>
<evidence type="ECO:0000259" key="6">
    <source>
        <dbReference type="PROSITE" id="PS50090"/>
    </source>
</evidence>
<evidence type="ECO:0000256" key="2">
    <source>
        <dbReference type="ARBA" id="ARBA00022473"/>
    </source>
</evidence>
<comment type="caution">
    <text evidence="7">The sequence shown here is derived from an EMBL/GenBank/DDBJ whole genome shotgun (WGS) entry which is preliminary data.</text>
</comment>
<evidence type="ECO:0000256" key="4">
    <source>
        <dbReference type="ARBA" id="ARBA00023163"/>
    </source>
</evidence>
<name>A0A9J5WCV6_SOLCO</name>
<dbReference type="InterPro" id="IPR009057">
    <property type="entry name" value="Homeodomain-like_sf"/>
</dbReference>
<feature type="domain" description="Myb-like" evidence="6">
    <location>
        <begin position="12"/>
        <end position="59"/>
    </location>
</feature>
<dbReference type="SMART" id="SM00717">
    <property type="entry name" value="SANT"/>
    <property type="match status" value="1"/>
</dbReference>
<proteinExistence type="predicted"/>
<dbReference type="InterPro" id="IPR044636">
    <property type="entry name" value="RADIALIS-like"/>
</dbReference>
<dbReference type="GO" id="GO:0010597">
    <property type="term" value="P:green leaf volatile biosynthetic process"/>
    <property type="evidence" value="ECO:0007669"/>
    <property type="project" value="UniProtKB-ARBA"/>
</dbReference>
<sequence length="100" mass="11514">YFDFLIDMATNSTWTREEDKMFENALAIFDKDTPDRWSNVAKATGKTEEEVKLHYQKLVEDIENIEADLVPLPKYNESEVSKVQLEAINGNEDGEKDIAN</sequence>
<accession>A0A9J5WCV6</accession>